<keyword evidence="1" id="KW-0175">Coiled coil</keyword>
<proteinExistence type="predicted"/>
<dbReference type="KEGG" id="vg:75691629"/>
<protein>
    <submittedName>
        <fullName evidence="2">Uncharacterized protein</fullName>
    </submittedName>
</protein>
<evidence type="ECO:0000313" key="3">
    <source>
        <dbReference type="Proteomes" id="UP000827442"/>
    </source>
</evidence>
<dbReference type="EMBL" id="MZ130488">
    <property type="protein sequence ID" value="QWM90302.1"/>
    <property type="molecule type" value="Genomic_DNA"/>
</dbReference>
<name>A0AAE7RWS5_9CAUD</name>
<accession>A0AAE7RWS5</accession>
<evidence type="ECO:0000256" key="1">
    <source>
        <dbReference type="SAM" id="Coils"/>
    </source>
</evidence>
<dbReference type="GeneID" id="75691629"/>
<reference evidence="2 3" key="1">
    <citation type="submission" date="2021-04" db="EMBL/GenBank/DDBJ databases">
        <authorList>
            <person name="Shkoporov A.N."/>
            <person name="Stockdale S.R."/>
            <person name="Guerin E."/>
            <person name="Ross R.P."/>
            <person name="Hill C."/>
        </authorList>
    </citation>
    <scope>NUCLEOTIDE SEQUENCE [LARGE SCALE GENOMIC DNA]</scope>
    <source>
        <strain evidence="3">cr17_1</strain>
    </source>
</reference>
<keyword evidence="3" id="KW-1185">Reference proteome</keyword>
<feature type="coiled-coil region" evidence="1">
    <location>
        <begin position="38"/>
        <end position="65"/>
    </location>
</feature>
<evidence type="ECO:0000313" key="2">
    <source>
        <dbReference type="EMBL" id="QWM90302.1"/>
    </source>
</evidence>
<dbReference type="Proteomes" id="UP000827442">
    <property type="component" value="Segment"/>
</dbReference>
<dbReference type="RefSeq" id="YP_010359874.1">
    <property type="nucleotide sequence ID" value="NC_062778.1"/>
</dbReference>
<organism evidence="2 3">
    <name type="scientific">uncultured phage cr17_1</name>
    <dbReference type="NCBI Taxonomy" id="2986404"/>
    <lineage>
        <taxon>Viruses</taxon>
        <taxon>Duplodnaviria</taxon>
        <taxon>Heunggongvirae</taxon>
        <taxon>Uroviricota</taxon>
        <taxon>Caudoviricetes</taxon>
        <taxon>Crassvirales</taxon>
        <taxon>Intestiviridae</taxon>
        <taxon>Crudevirinae</taxon>
        <taxon>Endlipuvirus</taxon>
        <taxon>Endlipuvirus intestinihominis</taxon>
    </lineage>
</organism>
<sequence>MKKVIKTDNRKKAFLGALIGGVASIAGSAIGAAKKRKAEREKLKQQQIEQNQNDAKAQAQALTASVADQDYVDEYNKKVTLKMGGDKKFNDRIKSNKTKSNRIFKCGGQKKAKMGSLIGQNGVGGEIGDAMSGIGGLADSLFAPSSAPKQVKKADGFSTTGPKVEIKTPNYMNNTNNNDINNNINTATNPTTQQQNNQFVDRSNTLRCGGKKRIKHK</sequence>
<gene>
    <name evidence="2" type="primary">gp_25562</name>
</gene>